<organism evidence="9 10">
    <name type="scientific">Thauera sinica</name>
    <dbReference type="NCBI Taxonomy" id="2665146"/>
    <lineage>
        <taxon>Bacteria</taxon>
        <taxon>Pseudomonadati</taxon>
        <taxon>Pseudomonadota</taxon>
        <taxon>Betaproteobacteria</taxon>
        <taxon>Rhodocyclales</taxon>
        <taxon>Zoogloeaceae</taxon>
        <taxon>Thauera</taxon>
    </lineage>
</organism>
<feature type="transmembrane region" description="Helical" evidence="8">
    <location>
        <begin position="95"/>
        <end position="115"/>
    </location>
</feature>
<evidence type="ECO:0000256" key="2">
    <source>
        <dbReference type="ARBA" id="ARBA00022475"/>
    </source>
</evidence>
<keyword evidence="5" id="KW-0378">Hydrolase</keyword>
<keyword evidence="2" id="KW-1003">Cell membrane</keyword>
<keyword evidence="6 8" id="KW-1133">Transmembrane helix</keyword>
<evidence type="ECO:0000256" key="7">
    <source>
        <dbReference type="ARBA" id="ARBA00023136"/>
    </source>
</evidence>
<dbReference type="EMBL" id="JBHSOG010000051">
    <property type="protein sequence ID" value="MFC5770596.1"/>
    <property type="molecule type" value="Genomic_DNA"/>
</dbReference>
<name>A0ABW1AUB6_9RHOO</name>
<keyword evidence="4 8" id="KW-0812">Transmembrane</keyword>
<evidence type="ECO:0000256" key="1">
    <source>
        <dbReference type="ARBA" id="ARBA00004651"/>
    </source>
</evidence>
<comment type="caution">
    <text evidence="9">The sequence shown here is derived from an EMBL/GenBank/DDBJ whole genome shotgun (WGS) entry which is preliminary data.</text>
</comment>
<evidence type="ECO:0000313" key="9">
    <source>
        <dbReference type="EMBL" id="MFC5770596.1"/>
    </source>
</evidence>
<dbReference type="Proteomes" id="UP001595974">
    <property type="component" value="Unassembled WGS sequence"/>
</dbReference>
<comment type="subcellular location">
    <subcellularLocation>
        <location evidence="1">Cell membrane</location>
        <topology evidence="1">Multi-pass membrane protein</topology>
    </subcellularLocation>
</comment>
<evidence type="ECO:0000256" key="6">
    <source>
        <dbReference type="ARBA" id="ARBA00022989"/>
    </source>
</evidence>
<protein>
    <submittedName>
        <fullName evidence="9">Archaeosortase/exosortase family protein</fullName>
    </submittedName>
</protein>
<dbReference type="NCBIfam" id="TIGR04178">
    <property type="entry name" value="exo_archaeo"/>
    <property type="match status" value="1"/>
</dbReference>
<evidence type="ECO:0000256" key="4">
    <source>
        <dbReference type="ARBA" id="ARBA00022692"/>
    </source>
</evidence>
<sequence length="156" mass="16888">MLLVAAFALLQWGWSAARGTWVERLVVHEATVTSAAAFVRLLTPEIPAKAVGSSIKAPGGGLNILNGCEGTEVMFLLVAAFAAVRMPWRHRLAGLGLGIAVVFLINQARILALFYCHRADRQLFDTLHTAVLPAVLVALTAAYFYAVLHHAQRRMA</sequence>
<keyword evidence="3" id="KW-0645">Protease</keyword>
<dbReference type="InterPro" id="IPR019127">
    <property type="entry name" value="Exosortase"/>
</dbReference>
<evidence type="ECO:0000256" key="8">
    <source>
        <dbReference type="SAM" id="Phobius"/>
    </source>
</evidence>
<proteinExistence type="predicted"/>
<reference evidence="10" key="1">
    <citation type="journal article" date="2019" name="Int. J. Syst. Evol. Microbiol.">
        <title>The Global Catalogue of Microorganisms (GCM) 10K type strain sequencing project: providing services to taxonomists for standard genome sequencing and annotation.</title>
        <authorList>
            <consortium name="The Broad Institute Genomics Platform"/>
            <consortium name="The Broad Institute Genome Sequencing Center for Infectious Disease"/>
            <person name="Wu L."/>
            <person name="Ma J."/>
        </authorList>
    </citation>
    <scope>NUCLEOTIDE SEQUENCE [LARGE SCALE GENOMIC DNA]</scope>
    <source>
        <strain evidence="10">SHR3</strain>
    </source>
</reference>
<dbReference type="Pfam" id="PF09721">
    <property type="entry name" value="Exosortase_EpsH"/>
    <property type="match status" value="1"/>
</dbReference>
<keyword evidence="7 8" id="KW-0472">Membrane</keyword>
<gene>
    <name evidence="9" type="ORF">ACFPTN_14545</name>
</gene>
<accession>A0ABW1AUB6</accession>
<evidence type="ECO:0000256" key="5">
    <source>
        <dbReference type="ARBA" id="ARBA00022801"/>
    </source>
</evidence>
<dbReference type="RefSeq" id="WP_198363296.1">
    <property type="nucleotide sequence ID" value="NZ_JBHSOG010000051.1"/>
</dbReference>
<evidence type="ECO:0000256" key="3">
    <source>
        <dbReference type="ARBA" id="ARBA00022670"/>
    </source>
</evidence>
<evidence type="ECO:0000313" key="10">
    <source>
        <dbReference type="Proteomes" id="UP001595974"/>
    </source>
</evidence>
<feature type="transmembrane region" description="Helical" evidence="8">
    <location>
        <begin position="127"/>
        <end position="148"/>
    </location>
</feature>
<dbReference type="InterPro" id="IPR026392">
    <property type="entry name" value="Exo/Archaeosortase_dom"/>
</dbReference>
<keyword evidence="10" id="KW-1185">Reference proteome</keyword>